<reference evidence="1" key="1">
    <citation type="submission" date="2021-04" db="EMBL/GenBank/DDBJ databases">
        <authorList>
            <consortium name="Molecular Ecology Group"/>
        </authorList>
    </citation>
    <scope>NUCLEOTIDE SEQUENCE</scope>
</reference>
<evidence type="ECO:0000313" key="1">
    <source>
        <dbReference type="EMBL" id="CAG5135043.1"/>
    </source>
</evidence>
<name>A0A8S3ZZR3_9EUPU</name>
<gene>
    <name evidence="1" type="ORF">CUNI_LOCUS20601</name>
</gene>
<dbReference type="SUPFAM" id="SSF52833">
    <property type="entry name" value="Thioredoxin-like"/>
    <property type="match status" value="1"/>
</dbReference>
<organism evidence="1 2">
    <name type="scientific">Candidula unifasciata</name>
    <dbReference type="NCBI Taxonomy" id="100452"/>
    <lineage>
        <taxon>Eukaryota</taxon>
        <taxon>Metazoa</taxon>
        <taxon>Spiralia</taxon>
        <taxon>Lophotrochozoa</taxon>
        <taxon>Mollusca</taxon>
        <taxon>Gastropoda</taxon>
        <taxon>Heterobranchia</taxon>
        <taxon>Euthyneura</taxon>
        <taxon>Panpulmonata</taxon>
        <taxon>Eupulmonata</taxon>
        <taxon>Stylommatophora</taxon>
        <taxon>Helicina</taxon>
        <taxon>Helicoidea</taxon>
        <taxon>Geomitridae</taxon>
        <taxon>Candidula</taxon>
    </lineage>
</organism>
<evidence type="ECO:0008006" key="3">
    <source>
        <dbReference type="Google" id="ProtNLM"/>
    </source>
</evidence>
<dbReference type="AlphaFoldDB" id="A0A8S3ZZR3"/>
<proteinExistence type="predicted"/>
<protein>
    <recommendedName>
        <fullName evidence="3">Thioredoxin domain-containing protein</fullName>
    </recommendedName>
</protein>
<evidence type="ECO:0000313" key="2">
    <source>
        <dbReference type="Proteomes" id="UP000678393"/>
    </source>
</evidence>
<dbReference type="EMBL" id="CAJHNH020007857">
    <property type="protein sequence ID" value="CAG5135043.1"/>
    <property type="molecule type" value="Genomic_DNA"/>
</dbReference>
<dbReference type="InterPro" id="IPR036249">
    <property type="entry name" value="Thioredoxin-like_sf"/>
</dbReference>
<comment type="caution">
    <text evidence="1">The sequence shown here is derived from an EMBL/GenBank/DDBJ whole genome shotgun (WGS) entry which is preliminary data.</text>
</comment>
<keyword evidence="2" id="KW-1185">Reference proteome</keyword>
<sequence>AAYQTRRRRHAFAAVDCYRFGHLCHKQGVEDTPTFTLFSNGHKVATITDAETFDSDSMKGFVEKAPVLSGPVKETESKRYLPIEYR</sequence>
<dbReference type="Proteomes" id="UP000678393">
    <property type="component" value="Unassembled WGS sequence"/>
</dbReference>
<feature type="non-terminal residue" evidence="1">
    <location>
        <position position="1"/>
    </location>
</feature>
<accession>A0A8S3ZZR3</accession>
<dbReference type="Gene3D" id="3.40.30.10">
    <property type="entry name" value="Glutaredoxin"/>
    <property type="match status" value="1"/>
</dbReference>